<dbReference type="Proteomes" id="UP001199469">
    <property type="component" value="Unassembled WGS sequence"/>
</dbReference>
<dbReference type="InterPro" id="IPR007344">
    <property type="entry name" value="GrpB/CoaE"/>
</dbReference>
<name>A0ABS8P1T3_9PSEU</name>
<keyword evidence="2" id="KW-1185">Reference proteome</keyword>
<evidence type="ECO:0000313" key="1">
    <source>
        <dbReference type="EMBL" id="MCD2192049.1"/>
    </source>
</evidence>
<proteinExistence type="predicted"/>
<dbReference type="InterPro" id="IPR043519">
    <property type="entry name" value="NT_sf"/>
</dbReference>
<dbReference type="EMBL" id="JAJNDB010000001">
    <property type="protein sequence ID" value="MCD2192049.1"/>
    <property type="molecule type" value="Genomic_DNA"/>
</dbReference>
<sequence>MSDDQLDDPSLAEVLVHGPRPVWVTLREYDPSWPLRFEARAEQLREVLGERATLVEHIGSTAVPGLAAKPTVDIVVGIEDPDDEAAYLPDLEAAGYDLRVREPQHRCLRTGEPDEPVNLHCYPPGHPEVRKYLLFRDRLRSDPADRQLYESAKRVLADREWADMNYYAEAKQPVIDAILARAGWPRDQRWLTAEGGSVG</sequence>
<dbReference type="RefSeq" id="WP_230729740.1">
    <property type="nucleotide sequence ID" value="NZ_JAJNDB010000001.1"/>
</dbReference>
<organism evidence="1 2">
    <name type="scientific">Actinomycetospora endophytica</name>
    <dbReference type="NCBI Taxonomy" id="2291215"/>
    <lineage>
        <taxon>Bacteria</taxon>
        <taxon>Bacillati</taxon>
        <taxon>Actinomycetota</taxon>
        <taxon>Actinomycetes</taxon>
        <taxon>Pseudonocardiales</taxon>
        <taxon>Pseudonocardiaceae</taxon>
        <taxon>Actinomycetospora</taxon>
    </lineage>
</organism>
<dbReference type="PANTHER" id="PTHR34822:SF1">
    <property type="entry name" value="GRPB FAMILY PROTEIN"/>
    <property type="match status" value="1"/>
</dbReference>
<dbReference type="SUPFAM" id="SSF81301">
    <property type="entry name" value="Nucleotidyltransferase"/>
    <property type="match status" value="1"/>
</dbReference>
<protein>
    <submittedName>
        <fullName evidence="1">GrpB family protein</fullName>
    </submittedName>
</protein>
<dbReference type="Gene3D" id="3.30.460.10">
    <property type="entry name" value="Beta Polymerase, domain 2"/>
    <property type="match status" value="1"/>
</dbReference>
<comment type="caution">
    <text evidence="1">The sequence shown here is derived from an EMBL/GenBank/DDBJ whole genome shotgun (WGS) entry which is preliminary data.</text>
</comment>
<accession>A0ABS8P1T3</accession>
<reference evidence="1 2" key="1">
    <citation type="submission" date="2021-11" db="EMBL/GenBank/DDBJ databases">
        <title>Draft genome sequence of Actinomycetospora sp. SF1 isolated from the rhizosphere soil.</title>
        <authorList>
            <person name="Duangmal K."/>
            <person name="Chantavorakit T."/>
        </authorList>
    </citation>
    <scope>NUCLEOTIDE SEQUENCE [LARGE SCALE GENOMIC DNA]</scope>
    <source>
        <strain evidence="1 2">TBRC 5722</strain>
    </source>
</reference>
<dbReference type="Pfam" id="PF04229">
    <property type="entry name" value="GrpB"/>
    <property type="match status" value="1"/>
</dbReference>
<gene>
    <name evidence="1" type="ORF">LQ327_01415</name>
</gene>
<evidence type="ECO:0000313" key="2">
    <source>
        <dbReference type="Proteomes" id="UP001199469"/>
    </source>
</evidence>
<dbReference type="PANTHER" id="PTHR34822">
    <property type="entry name" value="GRPB DOMAIN PROTEIN (AFU_ORTHOLOGUE AFUA_1G01530)"/>
    <property type="match status" value="1"/>
</dbReference>